<accession>A0A8T1QA05</accession>
<evidence type="ECO:0000313" key="2">
    <source>
        <dbReference type="EMBL" id="KAG6651308.1"/>
    </source>
</evidence>
<organism evidence="2 3">
    <name type="scientific">Carya illinoinensis</name>
    <name type="common">Pecan</name>
    <dbReference type="NCBI Taxonomy" id="32201"/>
    <lineage>
        <taxon>Eukaryota</taxon>
        <taxon>Viridiplantae</taxon>
        <taxon>Streptophyta</taxon>
        <taxon>Embryophyta</taxon>
        <taxon>Tracheophyta</taxon>
        <taxon>Spermatophyta</taxon>
        <taxon>Magnoliopsida</taxon>
        <taxon>eudicotyledons</taxon>
        <taxon>Gunneridae</taxon>
        <taxon>Pentapetalae</taxon>
        <taxon>rosids</taxon>
        <taxon>fabids</taxon>
        <taxon>Fagales</taxon>
        <taxon>Juglandaceae</taxon>
        <taxon>Carya</taxon>
    </lineage>
</organism>
<dbReference type="Proteomes" id="UP000811609">
    <property type="component" value="Chromosome 6"/>
</dbReference>
<proteinExistence type="predicted"/>
<feature type="region of interest" description="Disordered" evidence="1">
    <location>
        <begin position="1"/>
        <end position="21"/>
    </location>
</feature>
<evidence type="ECO:0000313" key="3">
    <source>
        <dbReference type="Proteomes" id="UP000811609"/>
    </source>
</evidence>
<reference evidence="2" key="1">
    <citation type="submission" date="2020-12" db="EMBL/GenBank/DDBJ databases">
        <title>WGS assembly of Carya illinoinensis cv. Pawnee.</title>
        <authorList>
            <person name="Platts A."/>
            <person name="Shu S."/>
            <person name="Wright S."/>
            <person name="Barry K."/>
            <person name="Edger P."/>
            <person name="Pires J.C."/>
            <person name="Schmutz J."/>
        </authorList>
    </citation>
    <scope>NUCLEOTIDE SEQUENCE</scope>
    <source>
        <tissue evidence="2">Leaf</tissue>
    </source>
</reference>
<keyword evidence="3" id="KW-1185">Reference proteome</keyword>
<evidence type="ECO:0000256" key="1">
    <source>
        <dbReference type="SAM" id="MobiDB-lite"/>
    </source>
</evidence>
<name>A0A8T1QA05_CARIL</name>
<sequence length="89" mass="10209">MALPQFIPTTSLKGKTHPSEIRSQDAYSSNIIGTVFAPRSEDEYDIEVKRNHRRRTARAMERESAPFDCRVALQTVLCIRTLLECKVEK</sequence>
<gene>
    <name evidence="2" type="ORF">CIPAW_06G101900</name>
</gene>
<comment type="caution">
    <text evidence="2">The sequence shown here is derived from an EMBL/GenBank/DDBJ whole genome shotgun (WGS) entry which is preliminary data.</text>
</comment>
<protein>
    <submittedName>
        <fullName evidence="2">Uncharacterized protein</fullName>
    </submittedName>
</protein>
<dbReference type="EMBL" id="CM031814">
    <property type="protein sequence ID" value="KAG6651308.1"/>
    <property type="molecule type" value="Genomic_DNA"/>
</dbReference>
<dbReference type="AlphaFoldDB" id="A0A8T1QA05"/>